<protein>
    <recommendedName>
        <fullName evidence="12">SET domain-containing protein</fullName>
    </recommendedName>
</protein>
<dbReference type="GO" id="GO:0042826">
    <property type="term" value="F:histone deacetylase binding"/>
    <property type="evidence" value="ECO:0007669"/>
    <property type="project" value="TreeGrafter"/>
</dbReference>
<keyword evidence="4" id="KW-0479">Metal-binding</keyword>
<name>A0AAV8Y0D3_9CUCU</name>
<dbReference type="Gene3D" id="6.10.140.2220">
    <property type="match status" value="1"/>
</dbReference>
<evidence type="ECO:0000259" key="9">
    <source>
        <dbReference type="PROSITE" id="PS50865"/>
    </source>
</evidence>
<evidence type="ECO:0000256" key="4">
    <source>
        <dbReference type="ARBA" id="ARBA00022723"/>
    </source>
</evidence>
<dbReference type="GO" id="GO:0005634">
    <property type="term" value="C:nucleus"/>
    <property type="evidence" value="ECO:0007669"/>
    <property type="project" value="TreeGrafter"/>
</dbReference>
<evidence type="ECO:0000256" key="3">
    <source>
        <dbReference type="ARBA" id="ARBA00022691"/>
    </source>
</evidence>
<evidence type="ECO:0000313" key="11">
    <source>
        <dbReference type="Proteomes" id="UP001162162"/>
    </source>
</evidence>
<dbReference type="InterPro" id="IPR002893">
    <property type="entry name" value="Znf_MYND"/>
</dbReference>
<evidence type="ECO:0000256" key="1">
    <source>
        <dbReference type="ARBA" id="ARBA00022603"/>
    </source>
</evidence>
<keyword evidence="2" id="KW-0808">Transferase</keyword>
<dbReference type="EMBL" id="JAPWTK010000266">
    <property type="protein sequence ID" value="KAJ8944130.1"/>
    <property type="molecule type" value="Genomic_DNA"/>
</dbReference>
<evidence type="ECO:0000259" key="8">
    <source>
        <dbReference type="PROSITE" id="PS50280"/>
    </source>
</evidence>
<dbReference type="AlphaFoldDB" id="A0AAV8Y0D3"/>
<organism evidence="10 11">
    <name type="scientific">Aromia moschata</name>
    <dbReference type="NCBI Taxonomy" id="1265417"/>
    <lineage>
        <taxon>Eukaryota</taxon>
        <taxon>Metazoa</taxon>
        <taxon>Ecdysozoa</taxon>
        <taxon>Arthropoda</taxon>
        <taxon>Hexapoda</taxon>
        <taxon>Insecta</taxon>
        <taxon>Pterygota</taxon>
        <taxon>Neoptera</taxon>
        <taxon>Endopterygota</taxon>
        <taxon>Coleoptera</taxon>
        <taxon>Polyphaga</taxon>
        <taxon>Cucujiformia</taxon>
        <taxon>Chrysomeloidea</taxon>
        <taxon>Cerambycidae</taxon>
        <taxon>Cerambycinae</taxon>
        <taxon>Callichromatini</taxon>
        <taxon>Aromia</taxon>
    </lineage>
</organism>
<dbReference type="InterPro" id="IPR001214">
    <property type="entry name" value="SET_dom"/>
</dbReference>
<gene>
    <name evidence="10" type="ORF">NQ318_013314</name>
</gene>
<dbReference type="GO" id="GO:0008757">
    <property type="term" value="F:S-adenosylmethionine-dependent methyltransferase activity"/>
    <property type="evidence" value="ECO:0007669"/>
    <property type="project" value="UniProtKB-ARBA"/>
</dbReference>
<evidence type="ECO:0000313" key="10">
    <source>
        <dbReference type="EMBL" id="KAJ8944130.1"/>
    </source>
</evidence>
<proteinExistence type="predicted"/>
<feature type="domain" description="MYND-type" evidence="9">
    <location>
        <begin position="74"/>
        <end position="113"/>
    </location>
</feature>
<comment type="caution">
    <text evidence="10">The sequence shown here is derived from an EMBL/GenBank/DDBJ whole genome shotgun (WGS) entry which is preliminary data.</text>
</comment>
<keyword evidence="11" id="KW-1185">Reference proteome</keyword>
<dbReference type="Gene3D" id="2.170.270.10">
    <property type="entry name" value="SET domain"/>
    <property type="match status" value="1"/>
</dbReference>
<sequence>MDNVIFFKEEFINESNAFTKYYNAIKNSPTKGKCLIADCGIPKDKILIQEKPTVLQVNPLCSCVGNNESSLYRCHNCGAACRIFFTCDGCNVCIFCSRSCLLEAYKDYHRYECYGIQRHFWSMDDTDYSYLSLRMMLYGASKKFETDRMESQYGSDKNNYPFIYELESHFSKLPWGMINKILHSSVKNLIYLISKTTFFNQFKEENYNLDDLYLYVGGLLVKHYCQAQTNSVLLKFYNLPAGFGINIVSGRGKAICPTIALLNHACSPNAAIVTYNGFLVVKTLKPIRKGQEITICYQEVDALLPHAERQIITEELFHFTCNCNFCIYERNWSEAPYKCTVCTTGRAKKVDLENGKSMGYCFNCQKHFNLDGIKENLKIINICRNLCKYTFFSIYDNIS</sequence>
<keyword evidence="1" id="KW-0489">Methyltransferase</keyword>
<accession>A0AAV8Y0D3</accession>
<dbReference type="InterPro" id="IPR046341">
    <property type="entry name" value="SET_dom_sf"/>
</dbReference>
<dbReference type="GO" id="GO:0008170">
    <property type="term" value="F:N-methyltransferase activity"/>
    <property type="evidence" value="ECO:0007669"/>
    <property type="project" value="UniProtKB-ARBA"/>
</dbReference>
<dbReference type="Gene3D" id="1.10.220.160">
    <property type="match status" value="1"/>
</dbReference>
<dbReference type="GO" id="GO:0008276">
    <property type="term" value="F:protein methyltransferase activity"/>
    <property type="evidence" value="ECO:0007669"/>
    <property type="project" value="UniProtKB-ARBA"/>
</dbReference>
<dbReference type="PROSITE" id="PS50280">
    <property type="entry name" value="SET"/>
    <property type="match status" value="1"/>
</dbReference>
<dbReference type="GO" id="GO:0032259">
    <property type="term" value="P:methylation"/>
    <property type="evidence" value="ECO:0007669"/>
    <property type="project" value="UniProtKB-KW"/>
</dbReference>
<evidence type="ECO:0000256" key="6">
    <source>
        <dbReference type="ARBA" id="ARBA00022833"/>
    </source>
</evidence>
<dbReference type="GO" id="GO:0008270">
    <property type="term" value="F:zinc ion binding"/>
    <property type="evidence" value="ECO:0007669"/>
    <property type="project" value="UniProtKB-KW"/>
</dbReference>
<feature type="domain" description="SET" evidence="8">
    <location>
        <begin position="21"/>
        <end position="298"/>
    </location>
</feature>
<evidence type="ECO:0000256" key="2">
    <source>
        <dbReference type="ARBA" id="ARBA00022679"/>
    </source>
</evidence>
<dbReference type="PANTHER" id="PTHR46165">
    <property type="entry name" value="SET AND MYND DOMAIN-CONTAINING PROTEIN 4"/>
    <property type="match status" value="1"/>
</dbReference>
<keyword evidence="5 7" id="KW-0863">Zinc-finger</keyword>
<evidence type="ECO:0008006" key="12">
    <source>
        <dbReference type="Google" id="ProtNLM"/>
    </source>
</evidence>
<evidence type="ECO:0000256" key="5">
    <source>
        <dbReference type="ARBA" id="ARBA00022771"/>
    </source>
</evidence>
<reference evidence="10" key="1">
    <citation type="journal article" date="2023" name="Insect Mol. Biol.">
        <title>Genome sequencing provides insights into the evolution of gene families encoding plant cell wall-degrading enzymes in longhorned beetles.</title>
        <authorList>
            <person name="Shin N.R."/>
            <person name="Okamura Y."/>
            <person name="Kirsch R."/>
            <person name="Pauchet Y."/>
        </authorList>
    </citation>
    <scope>NUCLEOTIDE SEQUENCE</scope>
    <source>
        <strain evidence="10">AMC_N1</strain>
    </source>
</reference>
<evidence type="ECO:0000256" key="7">
    <source>
        <dbReference type="PROSITE-ProRule" id="PRU00134"/>
    </source>
</evidence>
<dbReference type="Pfam" id="PF00856">
    <property type="entry name" value="SET"/>
    <property type="match status" value="1"/>
</dbReference>
<dbReference type="InterPro" id="IPR052097">
    <property type="entry name" value="SET-MYND_domain_protein"/>
</dbReference>
<dbReference type="GO" id="GO:0005737">
    <property type="term" value="C:cytoplasm"/>
    <property type="evidence" value="ECO:0007669"/>
    <property type="project" value="TreeGrafter"/>
</dbReference>
<keyword evidence="6" id="KW-0862">Zinc</keyword>
<dbReference type="PANTHER" id="PTHR46165:SF2">
    <property type="entry name" value="SET AND MYND DOMAIN-CONTAINING PROTEIN 4"/>
    <property type="match status" value="1"/>
</dbReference>
<dbReference type="SUPFAM" id="SSF82199">
    <property type="entry name" value="SET domain"/>
    <property type="match status" value="1"/>
</dbReference>
<keyword evidence="3" id="KW-0949">S-adenosyl-L-methionine</keyword>
<dbReference type="PROSITE" id="PS50865">
    <property type="entry name" value="ZF_MYND_2"/>
    <property type="match status" value="1"/>
</dbReference>
<dbReference type="PROSITE" id="PS01360">
    <property type="entry name" value="ZF_MYND_1"/>
    <property type="match status" value="1"/>
</dbReference>
<dbReference type="Proteomes" id="UP001162162">
    <property type="component" value="Unassembled WGS sequence"/>
</dbReference>